<dbReference type="InterPro" id="IPR007269">
    <property type="entry name" value="ICMT_MeTrfase"/>
</dbReference>
<dbReference type="KEGG" id="cput:CONPUDRAFT_86144"/>
<keyword evidence="5" id="KW-0256">Endoplasmic reticulum</keyword>
<keyword evidence="7" id="KW-1185">Reference proteome</keyword>
<dbReference type="GeneID" id="19211090"/>
<accession>A0A5M3N3K8</accession>
<evidence type="ECO:0000256" key="1">
    <source>
        <dbReference type="ARBA" id="ARBA00004141"/>
    </source>
</evidence>
<dbReference type="Pfam" id="PF04140">
    <property type="entry name" value="ICMT"/>
    <property type="match status" value="1"/>
</dbReference>
<dbReference type="RefSeq" id="XP_007762927.1">
    <property type="nucleotide sequence ID" value="XM_007764737.1"/>
</dbReference>
<keyword evidence="4" id="KW-0472">Membrane</keyword>
<comment type="caution">
    <text evidence="6">The sequence shown here is derived from an EMBL/GenBank/DDBJ whole genome shotgun (WGS) entry which is preliminary data.</text>
</comment>
<keyword evidence="5" id="KW-0808">Transferase</keyword>
<dbReference type="OMA" id="LTEILAW"/>
<name>A0A5M3N3K8_CONPW</name>
<dbReference type="GO" id="GO:0005789">
    <property type="term" value="C:endoplasmic reticulum membrane"/>
    <property type="evidence" value="ECO:0007669"/>
    <property type="project" value="UniProtKB-SubCell"/>
</dbReference>
<dbReference type="AlphaFoldDB" id="A0A5M3N3K8"/>
<dbReference type="Gene3D" id="1.20.120.1630">
    <property type="match status" value="1"/>
</dbReference>
<evidence type="ECO:0000256" key="4">
    <source>
        <dbReference type="ARBA" id="ARBA00023136"/>
    </source>
</evidence>
<comment type="similarity">
    <text evidence="5">Belongs to the class VI-like SAM-binding methyltransferase superfamily. Isoprenylcysteine carboxyl methyltransferase family.</text>
</comment>
<dbReference type="PANTHER" id="PTHR43847:SF1">
    <property type="entry name" value="BLL3993 PROTEIN"/>
    <property type="match status" value="1"/>
</dbReference>
<comment type="subcellular location">
    <subcellularLocation>
        <location evidence="5">Endoplasmic reticulum membrane</location>
        <topology evidence="5">Multi-pass membrane protein</topology>
    </subcellularLocation>
    <subcellularLocation>
        <location evidence="1">Membrane</location>
        <topology evidence="1">Multi-pass membrane protein</topology>
    </subcellularLocation>
</comment>
<evidence type="ECO:0000256" key="2">
    <source>
        <dbReference type="ARBA" id="ARBA00022692"/>
    </source>
</evidence>
<dbReference type="GO" id="GO:0004671">
    <property type="term" value="F:protein C-terminal S-isoprenylcysteine carboxyl O-methyltransferase activity"/>
    <property type="evidence" value="ECO:0007669"/>
    <property type="project" value="UniProtKB-EC"/>
</dbReference>
<dbReference type="EMBL" id="JH711573">
    <property type="protein sequence ID" value="EIW85943.1"/>
    <property type="molecule type" value="Genomic_DNA"/>
</dbReference>
<protein>
    <recommendedName>
        <fullName evidence="5">Protein-S-isoprenylcysteine O-methyltransferase</fullName>
        <ecNumber evidence="5">2.1.1.100</ecNumber>
    </recommendedName>
</protein>
<proteinExistence type="inferred from homology"/>
<dbReference type="Proteomes" id="UP000053558">
    <property type="component" value="Unassembled WGS sequence"/>
</dbReference>
<keyword evidence="5" id="KW-0489">Methyltransferase</keyword>
<gene>
    <name evidence="6" type="ORF">CONPUDRAFT_86144</name>
</gene>
<keyword evidence="3" id="KW-1133">Transmembrane helix</keyword>
<comment type="catalytic activity">
    <reaction evidence="5">
        <text>[protein]-C-terminal S-[(2E,6E)-farnesyl]-L-cysteine + S-adenosyl-L-methionine = [protein]-C-terminal S-[(2E,6E)-farnesyl]-L-cysteine methyl ester + S-adenosyl-L-homocysteine</text>
        <dbReference type="Rhea" id="RHEA:21672"/>
        <dbReference type="Rhea" id="RHEA-COMP:12125"/>
        <dbReference type="Rhea" id="RHEA-COMP:12126"/>
        <dbReference type="ChEBI" id="CHEBI:57856"/>
        <dbReference type="ChEBI" id="CHEBI:59789"/>
        <dbReference type="ChEBI" id="CHEBI:90510"/>
        <dbReference type="ChEBI" id="CHEBI:90511"/>
        <dbReference type="EC" id="2.1.1.100"/>
    </reaction>
</comment>
<evidence type="ECO:0000256" key="5">
    <source>
        <dbReference type="RuleBase" id="RU362022"/>
    </source>
</evidence>
<keyword evidence="5" id="KW-0949">S-adenosyl-L-methionine</keyword>
<keyword evidence="2" id="KW-0812">Transmembrane</keyword>
<evidence type="ECO:0000313" key="6">
    <source>
        <dbReference type="EMBL" id="EIW85943.1"/>
    </source>
</evidence>
<sequence length="230" mass="25572">MYIAGFNVPFSPATDMDIPVFLSLSYVTYRNIKAAKSSMARASTEGGKIKPNTLPTTFVGKAVSPIHALAFFVPQLAYLVSVPLSGFKQPGWMLRCSLPSYDLTVNQQAGIRLLATGILLGIARFTMARLFSQLGSQLHGISRRENSKVVKHGFYSIVRHPMYSCVLVQEVLYGAMFWSYIPLAALPITAAAFAIKMPIEEGFILNDESTAEEYKAYKKDVPYRILPYIW</sequence>
<organism evidence="6 7">
    <name type="scientific">Coniophora puteana (strain RWD-64-598)</name>
    <name type="common">Brown rot fungus</name>
    <dbReference type="NCBI Taxonomy" id="741705"/>
    <lineage>
        <taxon>Eukaryota</taxon>
        <taxon>Fungi</taxon>
        <taxon>Dikarya</taxon>
        <taxon>Basidiomycota</taxon>
        <taxon>Agaricomycotina</taxon>
        <taxon>Agaricomycetes</taxon>
        <taxon>Agaricomycetidae</taxon>
        <taxon>Boletales</taxon>
        <taxon>Coniophorineae</taxon>
        <taxon>Coniophoraceae</taxon>
        <taxon>Coniophora</taxon>
    </lineage>
</organism>
<evidence type="ECO:0000313" key="7">
    <source>
        <dbReference type="Proteomes" id="UP000053558"/>
    </source>
</evidence>
<dbReference type="InterPro" id="IPR052527">
    <property type="entry name" value="Metal_cation-efflux_comp"/>
</dbReference>
<dbReference type="OrthoDB" id="422086at2759"/>
<evidence type="ECO:0000256" key="3">
    <source>
        <dbReference type="ARBA" id="ARBA00022989"/>
    </source>
</evidence>
<dbReference type="EC" id="2.1.1.100" evidence="5"/>
<dbReference type="PANTHER" id="PTHR43847">
    <property type="entry name" value="BLL3993 PROTEIN"/>
    <property type="match status" value="1"/>
</dbReference>
<dbReference type="GO" id="GO:0032259">
    <property type="term" value="P:methylation"/>
    <property type="evidence" value="ECO:0007669"/>
    <property type="project" value="UniProtKB-KW"/>
</dbReference>
<reference evidence="7" key="1">
    <citation type="journal article" date="2012" name="Science">
        <title>The Paleozoic origin of enzymatic lignin decomposition reconstructed from 31 fungal genomes.</title>
        <authorList>
            <person name="Floudas D."/>
            <person name="Binder M."/>
            <person name="Riley R."/>
            <person name="Barry K."/>
            <person name="Blanchette R.A."/>
            <person name="Henrissat B."/>
            <person name="Martinez A.T."/>
            <person name="Otillar R."/>
            <person name="Spatafora J.W."/>
            <person name="Yadav J.S."/>
            <person name="Aerts A."/>
            <person name="Benoit I."/>
            <person name="Boyd A."/>
            <person name="Carlson A."/>
            <person name="Copeland A."/>
            <person name="Coutinho P.M."/>
            <person name="de Vries R.P."/>
            <person name="Ferreira P."/>
            <person name="Findley K."/>
            <person name="Foster B."/>
            <person name="Gaskell J."/>
            <person name="Glotzer D."/>
            <person name="Gorecki P."/>
            <person name="Heitman J."/>
            <person name="Hesse C."/>
            <person name="Hori C."/>
            <person name="Igarashi K."/>
            <person name="Jurgens J.A."/>
            <person name="Kallen N."/>
            <person name="Kersten P."/>
            <person name="Kohler A."/>
            <person name="Kuees U."/>
            <person name="Kumar T.K.A."/>
            <person name="Kuo A."/>
            <person name="LaButti K."/>
            <person name="Larrondo L.F."/>
            <person name="Lindquist E."/>
            <person name="Ling A."/>
            <person name="Lombard V."/>
            <person name="Lucas S."/>
            <person name="Lundell T."/>
            <person name="Martin R."/>
            <person name="McLaughlin D.J."/>
            <person name="Morgenstern I."/>
            <person name="Morin E."/>
            <person name="Murat C."/>
            <person name="Nagy L.G."/>
            <person name="Nolan M."/>
            <person name="Ohm R.A."/>
            <person name="Patyshakuliyeva A."/>
            <person name="Rokas A."/>
            <person name="Ruiz-Duenas F.J."/>
            <person name="Sabat G."/>
            <person name="Salamov A."/>
            <person name="Samejima M."/>
            <person name="Schmutz J."/>
            <person name="Slot J.C."/>
            <person name="St John F."/>
            <person name="Stenlid J."/>
            <person name="Sun H."/>
            <person name="Sun S."/>
            <person name="Syed K."/>
            <person name="Tsang A."/>
            <person name="Wiebenga A."/>
            <person name="Young D."/>
            <person name="Pisabarro A."/>
            <person name="Eastwood D.C."/>
            <person name="Martin F."/>
            <person name="Cullen D."/>
            <person name="Grigoriev I.V."/>
            <person name="Hibbett D.S."/>
        </authorList>
    </citation>
    <scope>NUCLEOTIDE SEQUENCE [LARGE SCALE GENOMIC DNA]</scope>
    <source>
        <strain evidence="7">RWD-64-598 SS2</strain>
    </source>
</reference>